<evidence type="ECO:0000313" key="1">
    <source>
        <dbReference type="EMBL" id="CAB4156028.1"/>
    </source>
</evidence>
<dbReference type="EMBL" id="LR796641">
    <property type="protein sequence ID" value="CAB4156028.1"/>
    <property type="molecule type" value="Genomic_DNA"/>
</dbReference>
<proteinExistence type="predicted"/>
<accession>A0A6J5NGK1</accession>
<gene>
    <name evidence="1" type="ORF">UFOVP668_31</name>
</gene>
<reference evidence="1" key="1">
    <citation type="submission" date="2020-04" db="EMBL/GenBank/DDBJ databases">
        <authorList>
            <person name="Chiriac C."/>
            <person name="Salcher M."/>
            <person name="Ghai R."/>
            <person name="Kavagutti S V."/>
        </authorList>
    </citation>
    <scope>NUCLEOTIDE SEQUENCE</scope>
</reference>
<protein>
    <submittedName>
        <fullName evidence="1">Uncharacterized protein</fullName>
    </submittedName>
</protein>
<name>A0A6J5NGK1_9CAUD</name>
<organism evidence="1">
    <name type="scientific">uncultured Caudovirales phage</name>
    <dbReference type="NCBI Taxonomy" id="2100421"/>
    <lineage>
        <taxon>Viruses</taxon>
        <taxon>Duplodnaviria</taxon>
        <taxon>Heunggongvirae</taxon>
        <taxon>Uroviricota</taxon>
        <taxon>Caudoviricetes</taxon>
        <taxon>Peduoviridae</taxon>
        <taxon>Maltschvirus</taxon>
        <taxon>Maltschvirus maltsch</taxon>
    </lineage>
</organism>
<sequence>MASVVYTVGDVVVTHDVSDGTIRLECLGCWEFHRELFPRTWHDGWDTGEDISGAYCVECCEMLDSGHALPTMSPSYRRP</sequence>